<reference evidence="2" key="1">
    <citation type="submission" date="2021-01" db="EMBL/GenBank/DDBJ databases">
        <title>Whole genome shotgun sequence of Virgisporangium ochraceum NBRC 16418.</title>
        <authorList>
            <person name="Komaki H."/>
            <person name="Tamura T."/>
        </authorList>
    </citation>
    <scope>NUCLEOTIDE SEQUENCE</scope>
    <source>
        <strain evidence="2">NBRC 16418</strain>
    </source>
</reference>
<organism evidence="2 3">
    <name type="scientific">Virgisporangium ochraceum</name>
    <dbReference type="NCBI Taxonomy" id="65505"/>
    <lineage>
        <taxon>Bacteria</taxon>
        <taxon>Bacillati</taxon>
        <taxon>Actinomycetota</taxon>
        <taxon>Actinomycetes</taxon>
        <taxon>Micromonosporales</taxon>
        <taxon>Micromonosporaceae</taxon>
        <taxon>Virgisporangium</taxon>
    </lineage>
</organism>
<proteinExistence type="predicted"/>
<evidence type="ECO:0000313" key="2">
    <source>
        <dbReference type="EMBL" id="GIJ74168.1"/>
    </source>
</evidence>
<sequence length="130" mass="14605">MHRDCPARCPARAPGNPHAHPAGARQVHTGVVTPCATSPTRSIPGDVRQLLLKEHATPGSVRLRQIGVYRPTRTEHPDWCEHLDTICRTCLPDWRADYFVRRFEHGSVAAYRTYGCRCETCRQGVSTRTS</sequence>
<evidence type="ECO:0000313" key="3">
    <source>
        <dbReference type="Proteomes" id="UP000635606"/>
    </source>
</evidence>
<keyword evidence="3" id="KW-1185">Reference proteome</keyword>
<name>A0A8J4A4P2_9ACTN</name>
<protein>
    <submittedName>
        <fullName evidence="2">Uncharacterized protein</fullName>
    </submittedName>
</protein>
<accession>A0A8J4A4P2</accession>
<comment type="caution">
    <text evidence="2">The sequence shown here is derived from an EMBL/GenBank/DDBJ whole genome shotgun (WGS) entry which is preliminary data.</text>
</comment>
<evidence type="ECO:0000256" key="1">
    <source>
        <dbReference type="SAM" id="MobiDB-lite"/>
    </source>
</evidence>
<gene>
    <name evidence="2" type="ORF">Voc01_090850</name>
</gene>
<feature type="compositionally biased region" description="Low complexity" evidence="1">
    <location>
        <begin position="10"/>
        <end position="24"/>
    </location>
</feature>
<dbReference type="Proteomes" id="UP000635606">
    <property type="component" value="Unassembled WGS sequence"/>
</dbReference>
<dbReference type="EMBL" id="BOPH01000130">
    <property type="protein sequence ID" value="GIJ74168.1"/>
    <property type="molecule type" value="Genomic_DNA"/>
</dbReference>
<dbReference type="AlphaFoldDB" id="A0A8J4A4P2"/>
<feature type="region of interest" description="Disordered" evidence="1">
    <location>
        <begin position="1"/>
        <end position="24"/>
    </location>
</feature>